<gene>
    <name evidence="2" type="ORF">SLUN_11105</name>
</gene>
<organism evidence="2 3">
    <name type="scientific">Streptomyces lunaelactis</name>
    <dbReference type="NCBI Taxonomy" id="1535768"/>
    <lineage>
        <taxon>Bacteria</taxon>
        <taxon>Bacillati</taxon>
        <taxon>Actinomycetota</taxon>
        <taxon>Actinomycetes</taxon>
        <taxon>Kitasatosporales</taxon>
        <taxon>Streptomycetaceae</taxon>
        <taxon>Streptomyces</taxon>
    </lineage>
</organism>
<dbReference type="OrthoDB" id="4238529at2"/>
<sequence>METGRRARYGRLLLFVVLLFGIATMHTLGHPVLGHGGGTPEHTVASSTMHSPTDMAMDMAMEMAPLGHQPAADPADLPPAGRELPGPGTDPMTVCLAVLATFTLVLLAAGLLRTDPVALLTARQARILRALRPNPPPRKTLLARLSVLRI</sequence>
<evidence type="ECO:0000313" key="3">
    <source>
        <dbReference type="Proteomes" id="UP000244201"/>
    </source>
</evidence>
<keyword evidence="1" id="KW-1133">Transmembrane helix</keyword>
<feature type="transmembrane region" description="Helical" evidence="1">
    <location>
        <begin position="12"/>
        <end position="33"/>
    </location>
</feature>
<accession>A0A2R4T0L2</accession>
<dbReference type="EMBL" id="CP026304">
    <property type="protein sequence ID" value="AVZ72659.1"/>
    <property type="molecule type" value="Genomic_DNA"/>
</dbReference>
<dbReference type="GeneID" id="55655808"/>
<dbReference type="Proteomes" id="UP000244201">
    <property type="component" value="Chromosome"/>
</dbReference>
<protein>
    <submittedName>
        <fullName evidence="2">Uncharacterized protein</fullName>
    </submittedName>
</protein>
<proteinExistence type="predicted"/>
<dbReference type="AlphaFoldDB" id="A0A2R4T0L2"/>
<feature type="transmembrane region" description="Helical" evidence="1">
    <location>
        <begin position="91"/>
        <end position="112"/>
    </location>
</feature>
<reference evidence="2 3" key="1">
    <citation type="submission" date="2018-01" db="EMBL/GenBank/DDBJ databases">
        <title>Complete genome sequence of Streptomyces lunaelactis MM109T, a Ferroverdin A producer isolated from cave moonmilk deposits.</title>
        <authorList>
            <person name="Naome A."/>
            <person name="Martinet L."/>
            <person name="Maciejewska M."/>
            <person name="Anderssen S."/>
            <person name="Adam D."/>
            <person name="Tenconi E."/>
            <person name="Deflandre B."/>
            <person name="Arguelles-Arias A."/>
            <person name="Calusinska M."/>
            <person name="Copieters W."/>
            <person name="Karim L."/>
            <person name="Hanikenne M."/>
            <person name="Baurain D."/>
            <person name="van Wezel G."/>
            <person name="Smargiasso N."/>
            <person name="de Pauw E."/>
            <person name="Delfosse P."/>
            <person name="Rigali S."/>
        </authorList>
    </citation>
    <scope>NUCLEOTIDE SEQUENCE [LARGE SCALE GENOMIC DNA]</scope>
    <source>
        <strain evidence="2 3">MM109</strain>
    </source>
</reference>
<evidence type="ECO:0000256" key="1">
    <source>
        <dbReference type="SAM" id="Phobius"/>
    </source>
</evidence>
<name>A0A2R4T0L2_9ACTN</name>
<keyword evidence="1" id="KW-0472">Membrane</keyword>
<keyword evidence="1" id="KW-0812">Transmembrane</keyword>
<evidence type="ECO:0000313" key="2">
    <source>
        <dbReference type="EMBL" id="AVZ72659.1"/>
    </source>
</evidence>
<keyword evidence="3" id="KW-1185">Reference proteome</keyword>
<dbReference type="RefSeq" id="WP_108148341.1">
    <property type="nucleotide sequence ID" value="NZ_CP026304.1"/>
</dbReference>
<dbReference type="KEGG" id="slk:SLUN_11105"/>